<comment type="caution">
    <text evidence="1">The sequence shown here is derived from an EMBL/GenBank/DDBJ whole genome shotgun (WGS) entry which is preliminary data.</text>
</comment>
<evidence type="ECO:0000313" key="2">
    <source>
        <dbReference type="Proteomes" id="UP000321574"/>
    </source>
</evidence>
<dbReference type="RefSeq" id="WP_147670474.1">
    <property type="nucleotide sequence ID" value="NZ_VDUW01000014.1"/>
</dbReference>
<organism evidence="1 2">
    <name type="scientific">Cerasibacillus terrae</name>
    <dbReference type="NCBI Taxonomy" id="2498845"/>
    <lineage>
        <taxon>Bacteria</taxon>
        <taxon>Bacillati</taxon>
        <taxon>Bacillota</taxon>
        <taxon>Bacilli</taxon>
        <taxon>Bacillales</taxon>
        <taxon>Bacillaceae</taxon>
        <taxon>Cerasibacillus</taxon>
    </lineage>
</organism>
<dbReference type="AlphaFoldDB" id="A0A5C8NHF8"/>
<sequence>MAQLVKLYDYISRYEWNTYRYPTQFIRLKQENWKKLYNRWVDKHEIKANESEEIPKPLFNRLPWKFLSGKDKELETEKTEDEINGIPETEEGLKQVFLNRLFPFQLKWATSTITDVSLVDEKVYKDKTLIYFLQRFPDNYFLLYFPVFAVKNAPVDGEIILISPLGIEIIYLLEETNRDALFKIDDKRHWTVYKGGQQLKIVSPIIALKRTEQIVKSILKNEQVNYPVRKLVISKTNHIVYTQKPYNTYIIGKNDYEDWFLQCRSLATPLKGQQIKVTEMILKYCQSASIRRPEWEEETDSFSLADEG</sequence>
<name>A0A5C8NHF8_9BACI</name>
<reference evidence="1 2" key="1">
    <citation type="submission" date="2019-06" db="EMBL/GenBank/DDBJ databases">
        <title>Cerasibacillus sp. nov., isolated from maize field.</title>
        <authorList>
            <person name="Lin S.-Y."/>
            <person name="Tsai C.-F."/>
            <person name="Young C.-C."/>
        </authorList>
    </citation>
    <scope>NUCLEOTIDE SEQUENCE [LARGE SCALE GENOMIC DNA]</scope>
    <source>
        <strain evidence="1 2">CC-CFT480</strain>
    </source>
</reference>
<proteinExistence type="predicted"/>
<dbReference type="Proteomes" id="UP000321574">
    <property type="component" value="Unassembled WGS sequence"/>
</dbReference>
<keyword evidence="2" id="KW-1185">Reference proteome</keyword>
<dbReference type="OrthoDB" id="2433183at2"/>
<protein>
    <submittedName>
        <fullName evidence="1">NERD domain-containing protein</fullName>
    </submittedName>
</protein>
<gene>
    <name evidence="1" type="ORF">FHP05_14215</name>
</gene>
<accession>A0A5C8NHF8</accession>
<evidence type="ECO:0000313" key="1">
    <source>
        <dbReference type="EMBL" id="TXL60572.1"/>
    </source>
</evidence>
<dbReference type="EMBL" id="VDUW01000014">
    <property type="protein sequence ID" value="TXL60572.1"/>
    <property type="molecule type" value="Genomic_DNA"/>
</dbReference>